<dbReference type="OrthoDB" id="8968203at2"/>
<dbReference type="InterPro" id="IPR011008">
    <property type="entry name" value="Dimeric_a/b-barrel"/>
</dbReference>
<proteinExistence type="inferred from homology"/>
<gene>
    <name evidence="3" type="ORF">CCO02nite_02760</name>
</gene>
<keyword evidence="4" id="KW-1185">Reference proteome</keyword>
<evidence type="ECO:0000313" key="4">
    <source>
        <dbReference type="Proteomes" id="UP000321720"/>
    </source>
</evidence>
<dbReference type="RefSeq" id="WP_146841232.1">
    <property type="nucleotide sequence ID" value="NZ_BJWG01000001.1"/>
</dbReference>
<name>A0A511J6J7_9CELL</name>
<protein>
    <recommendedName>
        <fullName evidence="2">YCII-related domain-containing protein</fullName>
    </recommendedName>
</protein>
<evidence type="ECO:0000259" key="2">
    <source>
        <dbReference type="Pfam" id="PF03795"/>
    </source>
</evidence>
<sequence>MPHFAVRYTYDLRADARDHFRTEHRAYLAGLADGGALLGSGPFSTGAAGALIVLRARDEEHVKEMLDADPFQREGLVAETEVRVWEIVLGPWSEA</sequence>
<evidence type="ECO:0000256" key="1">
    <source>
        <dbReference type="ARBA" id="ARBA00007689"/>
    </source>
</evidence>
<dbReference type="Proteomes" id="UP000321720">
    <property type="component" value="Unassembled WGS sequence"/>
</dbReference>
<dbReference type="EMBL" id="BJWG01000001">
    <property type="protein sequence ID" value="GEL93618.1"/>
    <property type="molecule type" value="Genomic_DNA"/>
</dbReference>
<comment type="similarity">
    <text evidence="1">Belongs to the YciI family.</text>
</comment>
<dbReference type="AlphaFoldDB" id="A0A511J6J7"/>
<organism evidence="3 4">
    <name type="scientific">Cellulomonas composti</name>
    <dbReference type="NCBI Taxonomy" id="266130"/>
    <lineage>
        <taxon>Bacteria</taxon>
        <taxon>Bacillati</taxon>
        <taxon>Actinomycetota</taxon>
        <taxon>Actinomycetes</taxon>
        <taxon>Micrococcales</taxon>
        <taxon>Cellulomonadaceae</taxon>
        <taxon>Cellulomonas</taxon>
    </lineage>
</organism>
<dbReference type="Pfam" id="PF03795">
    <property type="entry name" value="YCII"/>
    <property type="match status" value="1"/>
</dbReference>
<dbReference type="Gene3D" id="3.30.70.1060">
    <property type="entry name" value="Dimeric alpha+beta barrel"/>
    <property type="match status" value="1"/>
</dbReference>
<accession>A0A511J6J7</accession>
<reference evidence="3 4" key="1">
    <citation type="submission" date="2019-07" db="EMBL/GenBank/DDBJ databases">
        <title>Whole genome shotgun sequence of Cellulomonas composti NBRC 100758.</title>
        <authorList>
            <person name="Hosoyama A."/>
            <person name="Uohara A."/>
            <person name="Ohji S."/>
            <person name="Ichikawa N."/>
        </authorList>
    </citation>
    <scope>NUCLEOTIDE SEQUENCE [LARGE SCALE GENOMIC DNA]</scope>
    <source>
        <strain evidence="3 4">NBRC 100758</strain>
    </source>
</reference>
<dbReference type="InterPro" id="IPR005545">
    <property type="entry name" value="YCII"/>
</dbReference>
<feature type="domain" description="YCII-related" evidence="2">
    <location>
        <begin position="6"/>
        <end position="85"/>
    </location>
</feature>
<evidence type="ECO:0000313" key="3">
    <source>
        <dbReference type="EMBL" id="GEL93618.1"/>
    </source>
</evidence>
<dbReference type="SUPFAM" id="SSF54909">
    <property type="entry name" value="Dimeric alpha+beta barrel"/>
    <property type="match status" value="1"/>
</dbReference>
<comment type="caution">
    <text evidence="3">The sequence shown here is derived from an EMBL/GenBank/DDBJ whole genome shotgun (WGS) entry which is preliminary data.</text>
</comment>